<comment type="caution">
    <text evidence="1">The sequence shown here is derived from an EMBL/GenBank/DDBJ whole genome shotgun (WGS) entry which is preliminary data.</text>
</comment>
<sequence>MSRVYRLRKQLRVAEDREDKAIGKEFTALQELPSEGPSALEAPEECLLVPEGTSEELEGMFQLPISS</sequence>
<organism evidence="1 2">
    <name type="scientific">Elasticomyces elasticus</name>
    <dbReference type="NCBI Taxonomy" id="574655"/>
    <lineage>
        <taxon>Eukaryota</taxon>
        <taxon>Fungi</taxon>
        <taxon>Dikarya</taxon>
        <taxon>Ascomycota</taxon>
        <taxon>Pezizomycotina</taxon>
        <taxon>Dothideomycetes</taxon>
        <taxon>Dothideomycetidae</taxon>
        <taxon>Mycosphaerellales</taxon>
        <taxon>Teratosphaeriaceae</taxon>
        <taxon>Elasticomyces</taxon>
    </lineage>
</organism>
<reference evidence="1" key="1">
    <citation type="submission" date="2023-08" db="EMBL/GenBank/DDBJ databases">
        <title>Black Yeasts Isolated from many extreme environments.</title>
        <authorList>
            <person name="Coleine C."/>
            <person name="Stajich J.E."/>
            <person name="Selbmann L."/>
        </authorList>
    </citation>
    <scope>NUCLEOTIDE SEQUENCE</scope>
    <source>
        <strain evidence="1">CCFEE 5810</strain>
    </source>
</reference>
<proteinExistence type="predicted"/>
<dbReference type="AlphaFoldDB" id="A0AAN7VLC0"/>
<evidence type="ECO:0000313" key="2">
    <source>
        <dbReference type="Proteomes" id="UP001310594"/>
    </source>
</evidence>
<evidence type="ECO:0000313" key="1">
    <source>
        <dbReference type="EMBL" id="KAK5691357.1"/>
    </source>
</evidence>
<dbReference type="EMBL" id="JAVRQU010000021">
    <property type="protein sequence ID" value="KAK5691357.1"/>
    <property type="molecule type" value="Genomic_DNA"/>
</dbReference>
<name>A0AAN7VLC0_9PEZI</name>
<accession>A0AAN7VLC0</accession>
<gene>
    <name evidence="1" type="ORF">LTR97_011349</name>
</gene>
<protein>
    <submittedName>
        <fullName evidence="1">Uncharacterized protein</fullName>
    </submittedName>
</protein>
<dbReference type="Proteomes" id="UP001310594">
    <property type="component" value="Unassembled WGS sequence"/>
</dbReference>